<reference evidence="3" key="1">
    <citation type="submission" date="2019-11" db="EMBL/GenBank/DDBJ databases">
        <authorList>
            <person name="Feng L."/>
        </authorList>
    </citation>
    <scope>NUCLEOTIDE SEQUENCE</scope>
    <source>
        <strain evidence="3">CbolteaeLFYP116</strain>
    </source>
</reference>
<accession>A0A6N2VG78</accession>
<dbReference type="InterPro" id="IPR029149">
    <property type="entry name" value="Creatin/AminoP/Spt16_N"/>
</dbReference>
<evidence type="ECO:0000259" key="2">
    <source>
        <dbReference type="Pfam" id="PF01321"/>
    </source>
</evidence>
<dbReference type="PANTHER" id="PTHR46112:SF2">
    <property type="entry name" value="XAA-PRO AMINOPEPTIDASE P-RELATED"/>
    <property type="match status" value="1"/>
</dbReference>
<dbReference type="Pfam" id="PF00557">
    <property type="entry name" value="Peptidase_M24"/>
    <property type="match status" value="1"/>
</dbReference>
<dbReference type="InterPro" id="IPR036005">
    <property type="entry name" value="Creatinase/aminopeptidase-like"/>
</dbReference>
<sequence length="381" mass="42544">MGGYTGIPVPIFEKRIQIIAQYVRGNHLDGAFIFSDEYRAGFTTYFSDYKPINVIEESPQGVFVTPEGKVTLFLGAINSQSARRVSWIADIRNIETLSDYFKGLRDKKGGPLLIGLSGQDLLPVKYFKRLNGWLVGNDYVDMDDKLTEMRAVKEPEEIELARYAAHIGDMSLKACVEKMRESEVTEIDLCATAEYVMKSNGCDLSCATVLSSGMNTEVPTWRPTHKRIEDGEAVIIDVAPAYKGYATDVAVTVINGKATEGQKSILKASRDAVVQSIECLRPGEPASRIYEMFLHYARKNHVEEYFEPYAKGLRAVGHSIGLDCVERPNLDDDASFIMVPGMTLATKFDLHGMEWGGLRIETVMLVEENACVSLNRYLYDL</sequence>
<evidence type="ECO:0000313" key="3">
    <source>
        <dbReference type="EMBL" id="VYT29128.1"/>
    </source>
</evidence>
<feature type="domain" description="Peptidase M24" evidence="1">
    <location>
        <begin position="160"/>
        <end position="368"/>
    </location>
</feature>
<dbReference type="InterPro" id="IPR050659">
    <property type="entry name" value="Peptidase_M24B"/>
</dbReference>
<dbReference type="GeneID" id="23115817"/>
<keyword evidence="3" id="KW-0378">Hydrolase</keyword>
<dbReference type="SUPFAM" id="SSF55920">
    <property type="entry name" value="Creatinase/aminopeptidase"/>
    <property type="match status" value="1"/>
</dbReference>
<dbReference type="Pfam" id="PF01321">
    <property type="entry name" value="Creatinase_N"/>
    <property type="match status" value="1"/>
</dbReference>
<keyword evidence="3" id="KW-0224">Dipeptidase</keyword>
<dbReference type="CDD" id="cd01066">
    <property type="entry name" value="APP_MetAP"/>
    <property type="match status" value="1"/>
</dbReference>
<dbReference type="GO" id="GO:0102009">
    <property type="term" value="F:proline dipeptidase activity"/>
    <property type="evidence" value="ECO:0007669"/>
    <property type="project" value="UniProtKB-EC"/>
</dbReference>
<evidence type="ECO:0000259" key="1">
    <source>
        <dbReference type="Pfam" id="PF00557"/>
    </source>
</evidence>
<proteinExistence type="predicted"/>
<dbReference type="RefSeq" id="WP_002577424.1">
    <property type="nucleotide sequence ID" value="NZ_BAABZS010000001.1"/>
</dbReference>
<feature type="domain" description="Creatinase N-terminal" evidence="2">
    <location>
        <begin position="15"/>
        <end position="152"/>
    </location>
</feature>
<name>A0A6N2VG78_9FIRM</name>
<dbReference type="EC" id="3.4.13.9" evidence="3"/>
<protein>
    <submittedName>
        <fullName evidence="3">Xaa-Pro dipeptidase</fullName>
        <ecNumber evidence="3">3.4.13.9</ecNumber>
    </submittedName>
</protein>
<dbReference type="PANTHER" id="PTHR46112">
    <property type="entry name" value="AMINOPEPTIDASE"/>
    <property type="match status" value="1"/>
</dbReference>
<dbReference type="Gene3D" id="3.40.350.10">
    <property type="entry name" value="Creatinase/prolidase N-terminal domain"/>
    <property type="match status" value="1"/>
</dbReference>
<dbReference type="InterPro" id="IPR000587">
    <property type="entry name" value="Creatinase_N"/>
</dbReference>
<dbReference type="EMBL" id="CACRTF010000014">
    <property type="protein sequence ID" value="VYT29128.1"/>
    <property type="molecule type" value="Genomic_DNA"/>
</dbReference>
<dbReference type="AlphaFoldDB" id="A0A6N2VG78"/>
<organism evidence="3">
    <name type="scientific">Enterocloster bolteae</name>
    <dbReference type="NCBI Taxonomy" id="208479"/>
    <lineage>
        <taxon>Bacteria</taxon>
        <taxon>Bacillati</taxon>
        <taxon>Bacillota</taxon>
        <taxon>Clostridia</taxon>
        <taxon>Lachnospirales</taxon>
        <taxon>Lachnospiraceae</taxon>
        <taxon>Enterocloster</taxon>
    </lineage>
</organism>
<dbReference type="Gene3D" id="3.90.230.10">
    <property type="entry name" value="Creatinase/methionine aminopeptidase superfamily"/>
    <property type="match status" value="1"/>
</dbReference>
<dbReference type="SUPFAM" id="SSF53092">
    <property type="entry name" value="Creatinase/prolidase N-terminal domain"/>
    <property type="match status" value="1"/>
</dbReference>
<dbReference type="InterPro" id="IPR000994">
    <property type="entry name" value="Pept_M24"/>
</dbReference>
<gene>
    <name evidence="3" type="primary">pepQ</name>
    <name evidence="3" type="ORF">CBLFYP116_02719</name>
</gene>
<keyword evidence="3" id="KW-0645">Protease</keyword>